<keyword evidence="1" id="KW-0732">Signal</keyword>
<dbReference type="AlphaFoldDB" id="A0A9P7EKQ9"/>
<dbReference type="Proteomes" id="UP000807769">
    <property type="component" value="Unassembled WGS sequence"/>
</dbReference>
<protein>
    <recommendedName>
        <fullName evidence="4">Secreted protein</fullName>
    </recommendedName>
</protein>
<organism evidence="2 3">
    <name type="scientific">Suillus subaureus</name>
    <dbReference type="NCBI Taxonomy" id="48587"/>
    <lineage>
        <taxon>Eukaryota</taxon>
        <taxon>Fungi</taxon>
        <taxon>Dikarya</taxon>
        <taxon>Basidiomycota</taxon>
        <taxon>Agaricomycotina</taxon>
        <taxon>Agaricomycetes</taxon>
        <taxon>Agaricomycetidae</taxon>
        <taxon>Boletales</taxon>
        <taxon>Suillineae</taxon>
        <taxon>Suillaceae</taxon>
        <taxon>Suillus</taxon>
    </lineage>
</organism>
<feature type="signal peptide" evidence="1">
    <location>
        <begin position="1"/>
        <end position="17"/>
    </location>
</feature>
<dbReference type="EMBL" id="JABBWG010000003">
    <property type="protein sequence ID" value="KAG1824598.1"/>
    <property type="molecule type" value="Genomic_DNA"/>
</dbReference>
<gene>
    <name evidence="2" type="ORF">BJ212DRAFT_537871</name>
</gene>
<proteinExistence type="predicted"/>
<accession>A0A9P7EKQ9</accession>
<sequence length="75" mass="8565">MPHAWMVIFVLRSEILATIFLPLTKCFCTSSCEIISVCSARPLVHVLINNLFGCNSQFTDKLSRRKTFIPSNKEF</sequence>
<reference evidence="2" key="1">
    <citation type="journal article" date="2020" name="New Phytol.">
        <title>Comparative genomics reveals dynamic genome evolution in host specialist ectomycorrhizal fungi.</title>
        <authorList>
            <person name="Lofgren L.A."/>
            <person name="Nguyen N.H."/>
            <person name="Vilgalys R."/>
            <person name="Ruytinx J."/>
            <person name="Liao H.L."/>
            <person name="Branco S."/>
            <person name="Kuo A."/>
            <person name="LaButti K."/>
            <person name="Lipzen A."/>
            <person name="Andreopoulos W."/>
            <person name="Pangilinan J."/>
            <person name="Riley R."/>
            <person name="Hundley H."/>
            <person name="Na H."/>
            <person name="Barry K."/>
            <person name="Grigoriev I.V."/>
            <person name="Stajich J.E."/>
            <person name="Kennedy P.G."/>
        </authorList>
    </citation>
    <scope>NUCLEOTIDE SEQUENCE</scope>
    <source>
        <strain evidence="2">MN1</strain>
    </source>
</reference>
<name>A0A9P7EKQ9_9AGAM</name>
<comment type="caution">
    <text evidence="2">The sequence shown here is derived from an EMBL/GenBank/DDBJ whole genome shotgun (WGS) entry which is preliminary data.</text>
</comment>
<feature type="chain" id="PRO_5040190654" description="Secreted protein" evidence="1">
    <location>
        <begin position="18"/>
        <end position="75"/>
    </location>
</feature>
<keyword evidence="3" id="KW-1185">Reference proteome</keyword>
<evidence type="ECO:0000313" key="2">
    <source>
        <dbReference type="EMBL" id="KAG1824598.1"/>
    </source>
</evidence>
<evidence type="ECO:0000256" key="1">
    <source>
        <dbReference type="SAM" id="SignalP"/>
    </source>
</evidence>
<evidence type="ECO:0000313" key="3">
    <source>
        <dbReference type="Proteomes" id="UP000807769"/>
    </source>
</evidence>
<evidence type="ECO:0008006" key="4">
    <source>
        <dbReference type="Google" id="ProtNLM"/>
    </source>
</evidence>
<dbReference type="OrthoDB" id="10458310at2759"/>
<dbReference type="RefSeq" id="XP_041198315.1">
    <property type="nucleotide sequence ID" value="XM_041343436.1"/>
</dbReference>
<dbReference type="GeneID" id="64637452"/>